<protein>
    <recommendedName>
        <fullName evidence="3 4">Protein GrpE</fullName>
    </recommendedName>
    <alternativeName>
        <fullName evidence="3">HSP-70 cofactor</fullName>
    </alternativeName>
</protein>
<dbReference type="PANTHER" id="PTHR21237">
    <property type="entry name" value="GRPE PROTEIN"/>
    <property type="match status" value="1"/>
</dbReference>
<sequence length="220" mass="23029">MTNAHTSGEMPDNPGDPAVTDPEADAAVDNAGEAPGESPEAAVKAQEDAQRDAAEAAADDAAADLADGDDTVDPSVDPEAAASPAEAELAERTEDLKRVTAEYANYRRRAERDRVAAVEAAKASLATDLLPILDDLDLAAEHGDLTGPLKAMSDKLNTVLRGAKVEVFGAEGDAFDPELHEAVQDMSSGDEKAVGTVLRKGYRMGERVLRHAMVVIADPQ</sequence>
<name>A0A2W5B0K2_9CORY</name>
<feature type="compositionally biased region" description="Basic and acidic residues" evidence="6">
    <location>
        <begin position="45"/>
        <end position="54"/>
    </location>
</feature>
<evidence type="ECO:0000256" key="5">
    <source>
        <dbReference type="RuleBase" id="RU004478"/>
    </source>
</evidence>
<evidence type="ECO:0000313" key="7">
    <source>
        <dbReference type="EMBL" id="PZP00325.1"/>
    </source>
</evidence>
<dbReference type="InterPro" id="IPR009012">
    <property type="entry name" value="GrpE_head"/>
</dbReference>
<comment type="subcellular location">
    <subcellularLocation>
        <location evidence="3">Cytoplasm</location>
    </subcellularLocation>
</comment>
<feature type="compositionally biased region" description="Low complexity" evidence="6">
    <location>
        <begin position="31"/>
        <end position="42"/>
    </location>
</feature>
<dbReference type="GO" id="GO:0000774">
    <property type="term" value="F:adenyl-nucleotide exchange factor activity"/>
    <property type="evidence" value="ECO:0007669"/>
    <property type="project" value="InterPro"/>
</dbReference>
<keyword evidence="3 4" id="KW-0346">Stress response</keyword>
<dbReference type="AlphaFoldDB" id="A0A2W5B0K2"/>
<dbReference type="GO" id="GO:0006457">
    <property type="term" value="P:protein folding"/>
    <property type="evidence" value="ECO:0007669"/>
    <property type="project" value="InterPro"/>
</dbReference>
<accession>A0A2W5B0K2</accession>
<dbReference type="EMBL" id="QFNY01000137">
    <property type="protein sequence ID" value="PZP00325.1"/>
    <property type="molecule type" value="Genomic_DNA"/>
</dbReference>
<comment type="function">
    <text evidence="3 4">Participates actively in the response to hyperosmotic and heat shock by preventing the aggregation of stress-denatured proteins, in association with DnaK and GrpE. It is the nucleotide exchange factor for DnaK and may function as a thermosensor. Unfolded proteins bind initially to DnaJ; upon interaction with the DnaJ-bound protein, DnaK hydrolyzes its bound ATP, resulting in the formation of a stable complex. GrpE releases ADP from DnaK; ATP binding to DnaK triggers the release of the substrate protein, thus completing the reaction cycle. Several rounds of ATP-dependent interactions between DnaJ, DnaK and GrpE are required for fully efficient folding.</text>
</comment>
<evidence type="ECO:0000256" key="6">
    <source>
        <dbReference type="SAM" id="MobiDB-lite"/>
    </source>
</evidence>
<proteinExistence type="inferred from homology"/>
<dbReference type="GO" id="GO:0005737">
    <property type="term" value="C:cytoplasm"/>
    <property type="evidence" value="ECO:0007669"/>
    <property type="project" value="UniProtKB-SubCell"/>
</dbReference>
<dbReference type="InterPro" id="IPR000740">
    <property type="entry name" value="GrpE"/>
</dbReference>
<dbReference type="Gene3D" id="2.30.22.10">
    <property type="entry name" value="Head domain of nucleotide exchange factor GrpE"/>
    <property type="match status" value="1"/>
</dbReference>
<dbReference type="GO" id="GO:0051082">
    <property type="term" value="F:unfolded protein binding"/>
    <property type="evidence" value="ECO:0007669"/>
    <property type="project" value="TreeGrafter"/>
</dbReference>
<dbReference type="InterPro" id="IPR013805">
    <property type="entry name" value="GrpE_CC"/>
</dbReference>
<dbReference type="Pfam" id="PF01025">
    <property type="entry name" value="GrpE"/>
    <property type="match status" value="1"/>
</dbReference>
<dbReference type="Gene3D" id="3.90.20.20">
    <property type="match status" value="1"/>
</dbReference>
<dbReference type="HAMAP" id="MF_01151">
    <property type="entry name" value="GrpE"/>
    <property type="match status" value="1"/>
</dbReference>
<comment type="similarity">
    <text evidence="1 3 5">Belongs to the GrpE family.</text>
</comment>
<evidence type="ECO:0000256" key="2">
    <source>
        <dbReference type="ARBA" id="ARBA00023186"/>
    </source>
</evidence>
<evidence type="ECO:0000256" key="4">
    <source>
        <dbReference type="RuleBase" id="RU000639"/>
    </source>
</evidence>
<reference evidence="7 8" key="1">
    <citation type="submission" date="2017-11" db="EMBL/GenBank/DDBJ databases">
        <title>Infants hospitalized years apart are colonized by the same room-sourced microbial strains.</title>
        <authorList>
            <person name="Brooks B."/>
            <person name="Olm M.R."/>
            <person name="Firek B.A."/>
            <person name="Baker R."/>
            <person name="Thomas B.C."/>
            <person name="Morowitz M.J."/>
            <person name="Banfield J.F."/>
        </authorList>
    </citation>
    <scope>NUCLEOTIDE SEQUENCE [LARGE SCALE GENOMIC DNA]</scope>
    <source>
        <strain evidence="7">S2_012_000_R3_87</strain>
    </source>
</reference>
<dbReference type="Proteomes" id="UP000249451">
    <property type="component" value="Unassembled WGS sequence"/>
</dbReference>
<comment type="subunit">
    <text evidence="3">Homodimer.</text>
</comment>
<dbReference type="PANTHER" id="PTHR21237:SF23">
    <property type="entry name" value="GRPE PROTEIN HOMOLOG, MITOCHONDRIAL"/>
    <property type="match status" value="1"/>
</dbReference>
<dbReference type="CDD" id="cd00446">
    <property type="entry name" value="GrpE"/>
    <property type="match status" value="1"/>
</dbReference>
<comment type="caution">
    <text evidence="7">The sequence shown here is derived from an EMBL/GenBank/DDBJ whole genome shotgun (WGS) entry which is preliminary data.</text>
</comment>
<dbReference type="GO" id="GO:0042803">
    <property type="term" value="F:protein homodimerization activity"/>
    <property type="evidence" value="ECO:0007669"/>
    <property type="project" value="InterPro"/>
</dbReference>
<dbReference type="SUPFAM" id="SSF51064">
    <property type="entry name" value="Head domain of nucleotide exchange factor GrpE"/>
    <property type="match status" value="1"/>
</dbReference>
<feature type="region of interest" description="Disordered" evidence="6">
    <location>
        <begin position="1"/>
        <end position="93"/>
    </location>
</feature>
<evidence type="ECO:0000256" key="3">
    <source>
        <dbReference type="HAMAP-Rule" id="MF_01151"/>
    </source>
</evidence>
<dbReference type="SUPFAM" id="SSF58014">
    <property type="entry name" value="Coiled-coil domain of nucleotide exchange factor GrpE"/>
    <property type="match status" value="1"/>
</dbReference>
<feature type="compositionally biased region" description="Acidic residues" evidence="6">
    <location>
        <begin position="57"/>
        <end position="72"/>
    </location>
</feature>
<gene>
    <name evidence="3" type="primary">grpE</name>
    <name evidence="7" type="ORF">DI609_06550</name>
</gene>
<dbReference type="PROSITE" id="PS01071">
    <property type="entry name" value="GRPE"/>
    <property type="match status" value="1"/>
</dbReference>
<dbReference type="GO" id="GO:0051087">
    <property type="term" value="F:protein-folding chaperone binding"/>
    <property type="evidence" value="ECO:0007669"/>
    <property type="project" value="InterPro"/>
</dbReference>
<dbReference type="NCBIfam" id="NF010761">
    <property type="entry name" value="PRK14164.1"/>
    <property type="match status" value="1"/>
</dbReference>
<keyword evidence="2 3" id="KW-0143">Chaperone</keyword>
<dbReference type="PRINTS" id="PR00773">
    <property type="entry name" value="GRPEPROTEIN"/>
</dbReference>
<keyword evidence="3" id="KW-0963">Cytoplasm</keyword>
<evidence type="ECO:0000313" key="8">
    <source>
        <dbReference type="Proteomes" id="UP000249451"/>
    </source>
</evidence>
<evidence type="ECO:0000256" key="1">
    <source>
        <dbReference type="ARBA" id="ARBA00009054"/>
    </source>
</evidence>
<organism evidence="7 8">
    <name type="scientific">Corynebacterium urealyticum</name>
    <dbReference type="NCBI Taxonomy" id="43771"/>
    <lineage>
        <taxon>Bacteria</taxon>
        <taxon>Bacillati</taxon>
        <taxon>Actinomycetota</taxon>
        <taxon>Actinomycetes</taxon>
        <taxon>Mycobacteriales</taxon>
        <taxon>Corynebacteriaceae</taxon>
        <taxon>Corynebacterium</taxon>
    </lineage>
</organism>